<dbReference type="Proteomes" id="UP000198688">
    <property type="component" value="Chromosome I"/>
</dbReference>
<reference evidence="2 3" key="1">
    <citation type="submission" date="2016-10" db="EMBL/GenBank/DDBJ databases">
        <authorList>
            <person name="de Groot N.N."/>
        </authorList>
    </citation>
    <scope>NUCLEOTIDE SEQUENCE [LARGE SCALE GENOMIC DNA]</scope>
    <source>
        <strain evidence="2 3">DSM 43941</strain>
    </source>
</reference>
<feature type="region of interest" description="Disordered" evidence="1">
    <location>
        <begin position="1"/>
        <end position="88"/>
    </location>
</feature>
<dbReference type="STRING" id="113562.SAMN04489716_9201"/>
<accession>A0A1H2DDV1</accession>
<dbReference type="EMBL" id="LT629758">
    <property type="protein sequence ID" value="SDT80436.1"/>
    <property type="molecule type" value="Genomic_DNA"/>
</dbReference>
<protein>
    <submittedName>
        <fullName evidence="2">Uncharacterized protein</fullName>
    </submittedName>
</protein>
<feature type="compositionally biased region" description="Basic residues" evidence="1">
    <location>
        <begin position="41"/>
        <end position="55"/>
    </location>
</feature>
<evidence type="ECO:0000313" key="3">
    <source>
        <dbReference type="Proteomes" id="UP000198688"/>
    </source>
</evidence>
<organism evidence="2 3">
    <name type="scientific">Actinoplanes derwentensis</name>
    <dbReference type="NCBI Taxonomy" id="113562"/>
    <lineage>
        <taxon>Bacteria</taxon>
        <taxon>Bacillati</taxon>
        <taxon>Actinomycetota</taxon>
        <taxon>Actinomycetes</taxon>
        <taxon>Micromonosporales</taxon>
        <taxon>Micromonosporaceae</taxon>
        <taxon>Actinoplanes</taxon>
    </lineage>
</organism>
<keyword evidence="3" id="KW-1185">Reference proteome</keyword>
<gene>
    <name evidence="2" type="ORF">SAMN04489716_9201</name>
</gene>
<sequence>MPHHHTGVLKIQELTQPASVATAETNSRIATVRPSNGTAGRARRPVRLTPSRRIRSIGAVSSRSGATPNVSCTVSADRQTPRRNASMCRWRAGTRSARRLRCTVVAIAPGPHR</sequence>
<dbReference type="AlphaFoldDB" id="A0A1H2DDV1"/>
<name>A0A1H2DDV1_9ACTN</name>
<feature type="compositionally biased region" description="Polar residues" evidence="1">
    <location>
        <begin position="59"/>
        <end position="78"/>
    </location>
</feature>
<feature type="compositionally biased region" description="Polar residues" evidence="1">
    <location>
        <begin position="13"/>
        <end position="38"/>
    </location>
</feature>
<proteinExistence type="predicted"/>
<evidence type="ECO:0000256" key="1">
    <source>
        <dbReference type="SAM" id="MobiDB-lite"/>
    </source>
</evidence>
<evidence type="ECO:0000313" key="2">
    <source>
        <dbReference type="EMBL" id="SDT80436.1"/>
    </source>
</evidence>